<dbReference type="InterPro" id="IPR031309">
    <property type="entry name" value="Ribosomal_uL5_C"/>
</dbReference>
<dbReference type="Pfam" id="PF00281">
    <property type="entry name" value="Ribosomal_L5"/>
    <property type="match status" value="1"/>
</dbReference>
<comment type="similarity">
    <text evidence="1 7 8">Belongs to the universal ribosomal protein uL5 family.</text>
</comment>
<protein>
    <recommendedName>
        <fullName evidence="7">Large ribosomal subunit protein uL5</fullName>
    </recommendedName>
</protein>
<comment type="caution">
    <text evidence="11">The sequence shown here is derived from an EMBL/GenBank/DDBJ whole genome shotgun (WGS) entry which is preliminary data.</text>
</comment>
<dbReference type="GO" id="GO:0005840">
    <property type="term" value="C:ribosome"/>
    <property type="evidence" value="ECO:0007669"/>
    <property type="project" value="UniProtKB-KW"/>
</dbReference>
<dbReference type="InterPro" id="IPR002132">
    <property type="entry name" value="Ribosomal_uL5"/>
</dbReference>
<dbReference type="InterPro" id="IPR031310">
    <property type="entry name" value="Ribosomal_uL5_N"/>
</dbReference>
<proteinExistence type="inferred from homology"/>
<keyword evidence="3 7" id="KW-0699">rRNA-binding</keyword>
<dbReference type="GO" id="GO:0000049">
    <property type="term" value="F:tRNA binding"/>
    <property type="evidence" value="ECO:0007669"/>
    <property type="project" value="UniProtKB-UniRule"/>
</dbReference>
<dbReference type="EMBL" id="DTPI01000031">
    <property type="protein sequence ID" value="HGE66557.1"/>
    <property type="molecule type" value="Genomic_DNA"/>
</dbReference>
<dbReference type="PIRSF" id="PIRSF002161">
    <property type="entry name" value="Ribosomal_L5"/>
    <property type="match status" value="1"/>
</dbReference>
<dbReference type="FunFam" id="3.30.1440.10:FF:000002">
    <property type="entry name" value="60S ribosomal protein L11"/>
    <property type="match status" value="1"/>
</dbReference>
<sequence length="166" mass="18498">MNPMREVLVDKVVINIGVGESGEKQKKALKLLEELTGQKPTSTYAKKTVKGFGIRKGEAIGAKVTLRGEKALEFLKKALTVKENRLSKKQIGDGYFSFGIQEHIDLPGVDYDPDMGIFGMDVCVSLKRKGYRVGRRRRAKSKVGKSHRVTKEDTIEFLKSLGVEVE</sequence>
<dbReference type="NCBIfam" id="NF003258">
    <property type="entry name" value="PRK04219.1"/>
    <property type="match status" value="1"/>
</dbReference>
<name>A0A7C3YCT2_9EURY</name>
<evidence type="ECO:0000256" key="8">
    <source>
        <dbReference type="RuleBase" id="RU003930"/>
    </source>
</evidence>
<dbReference type="GO" id="GO:1990904">
    <property type="term" value="C:ribonucleoprotein complex"/>
    <property type="evidence" value="ECO:0007669"/>
    <property type="project" value="UniProtKB-KW"/>
</dbReference>
<accession>A0A7C3YCT2</accession>
<dbReference type="AlphaFoldDB" id="A0A7C3YCT2"/>
<reference evidence="11" key="1">
    <citation type="journal article" date="2020" name="mSystems">
        <title>Genome- and Community-Level Interaction Insights into Carbon Utilization and Element Cycling Functions of Hydrothermarchaeota in Hydrothermal Sediment.</title>
        <authorList>
            <person name="Zhou Z."/>
            <person name="Liu Y."/>
            <person name="Xu W."/>
            <person name="Pan J."/>
            <person name="Luo Z.H."/>
            <person name="Li M."/>
        </authorList>
    </citation>
    <scope>NUCLEOTIDE SEQUENCE [LARGE SCALE GENOMIC DNA]</scope>
    <source>
        <strain evidence="12">SpSt-62</strain>
        <strain evidence="11">SpSt-97</strain>
    </source>
</reference>
<evidence type="ECO:0000256" key="5">
    <source>
        <dbReference type="ARBA" id="ARBA00022980"/>
    </source>
</evidence>
<keyword evidence="6 7" id="KW-0687">Ribonucleoprotein</keyword>
<dbReference type="Gene3D" id="3.30.1440.10">
    <property type="match status" value="1"/>
</dbReference>
<keyword evidence="4 7" id="KW-0694">RNA-binding</keyword>
<evidence type="ECO:0000313" key="11">
    <source>
        <dbReference type="EMBL" id="HGE66557.1"/>
    </source>
</evidence>
<dbReference type="GO" id="GO:0019843">
    <property type="term" value="F:rRNA binding"/>
    <property type="evidence" value="ECO:0007669"/>
    <property type="project" value="UniProtKB-UniRule"/>
</dbReference>
<evidence type="ECO:0000313" key="12">
    <source>
        <dbReference type="EMBL" id="HGU59526.1"/>
    </source>
</evidence>
<evidence type="ECO:0000256" key="3">
    <source>
        <dbReference type="ARBA" id="ARBA00022730"/>
    </source>
</evidence>
<dbReference type="InterPro" id="IPR022803">
    <property type="entry name" value="Ribosomal_uL5_dom_sf"/>
</dbReference>
<dbReference type="PANTHER" id="PTHR11994">
    <property type="entry name" value="60S RIBOSOMAL PROTEIN L11-RELATED"/>
    <property type="match status" value="1"/>
</dbReference>
<dbReference type="GO" id="GO:0006412">
    <property type="term" value="P:translation"/>
    <property type="evidence" value="ECO:0007669"/>
    <property type="project" value="UniProtKB-UniRule"/>
</dbReference>
<feature type="domain" description="Large ribosomal subunit protein uL5 C-terminal" evidence="10">
    <location>
        <begin position="60"/>
        <end position="157"/>
    </location>
</feature>
<gene>
    <name evidence="7" type="primary">rpl5</name>
    <name evidence="12" type="ORF">ENT89_05050</name>
    <name evidence="11" type="ORF">ENX77_05510</name>
</gene>
<comment type="subunit">
    <text evidence="7">Part of the 50S ribosomal subunit; contacts the 5S rRNA and probably tRNA. Forms a bridge to the 30S subunit in the 70S ribosome.</text>
</comment>
<dbReference type="InterPro" id="IPR022804">
    <property type="entry name" value="Ribosomal_uL5_arc"/>
</dbReference>
<evidence type="ECO:0000259" key="10">
    <source>
        <dbReference type="Pfam" id="PF00673"/>
    </source>
</evidence>
<dbReference type="EMBL" id="DTAK01000038">
    <property type="protein sequence ID" value="HGU59526.1"/>
    <property type="molecule type" value="Genomic_DNA"/>
</dbReference>
<keyword evidence="5 7" id="KW-0689">Ribosomal protein</keyword>
<dbReference type="SUPFAM" id="SSF55282">
    <property type="entry name" value="RL5-like"/>
    <property type="match status" value="1"/>
</dbReference>
<dbReference type="HAMAP" id="MF_01333_A">
    <property type="entry name" value="Ribosomal_uL5_A"/>
    <property type="match status" value="1"/>
</dbReference>
<evidence type="ECO:0000256" key="4">
    <source>
        <dbReference type="ARBA" id="ARBA00022884"/>
    </source>
</evidence>
<dbReference type="InterPro" id="IPR057266">
    <property type="entry name" value="Ribosomal_uL5_euk/arc-type"/>
</dbReference>
<evidence type="ECO:0000256" key="7">
    <source>
        <dbReference type="HAMAP-Rule" id="MF_01333"/>
    </source>
</evidence>
<dbReference type="GO" id="GO:0003735">
    <property type="term" value="F:structural constituent of ribosome"/>
    <property type="evidence" value="ECO:0007669"/>
    <property type="project" value="InterPro"/>
</dbReference>
<evidence type="ECO:0000256" key="1">
    <source>
        <dbReference type="ARBA" id="ARBA00008553"/>
    </source>
</evidence>
<evidence type="ECO:0000259" key="9">
    <source>
        <dbReference type="Pfam" id="PF00281"/>
    </source>
</evidence>
<keyword evidence="2 7" id="KW-0820">tRNA-binding</keyword>
<evidence type="ECO:0000256" key="6">
    <source>
        <dbReference type="ARBA" id="ARBA00023274"/>
    </source>
</evidence>
<organism evidence="11">
    <name type="scientific">Geoglobus ahangari</name>
    <dbReference type="NCBI Taxonomy" id="113653"/>
    <lineage>
        <taxon>Archaea</taxon>
        <taxon>Methanobacteriati</taxon>
        <taxon>Methanobacteriota</taxon>
        <taxon>Archaeoglobi</taxon>
        <taxon>Archaeoglobales</taxon>
        <taxon>Archaeoglobaceae</taxon>
        <taxon>Geoglobus</taxon>
    </lineage>
</organism>
<evidence type="ECO:0000256" key="2">
    <source>
        <dbReference type="ARBA" id="ARBA00022555"/>
    </source>
</evidence>
<dbReference type="Pfam" id="PF00673">
    <property type="entry name" value="Ribosomal_L5_C"/>
    <property type="match status" value="1"/>
</dbReference>
<comment type="function">
    <text evidence="7">This is 1 of the proteins that bind and probably mediate the attachment of the 5S RNA into the large ribosomal subunit, where it forms part of the central protuberance. In the 70S ribosome it contacts protein S13 of the 30S subunit (bridge B1b), connecting the 2 subunits; this bridge is implicated in subunit movement. May contact the P site tRNA; the 5S rRNA and some of its associated proteins might help stabilize positioning of ribosome-bound tRNAs.</text>
</comment>
<feature type="domain" description="Large ribosomal subunit protein uL5 N-terminal" evidence="9">
    <location>
        <begin position="2"/>
        <end position="55"/>
    </location>
</feature>